<dbReference type="AlphaFoldDB" id="A0A7J6UQV8"/>
<accession>A0A7J6UQV8</accession>
<dbReference type="Proteomes" id="UP000554482">
    <property type="component" value="Unassembled WGS sequence"/>
</dbReference>
<protein>
    <recommendedName>
        <fullName evidence="4">DUF4283 domain-containing protein</fullName>
    </recommendedName>
</protein>
<evidence type="ECO:0000256" key="1">
    <source>
        <dbReference type="SAM" id="MobiDB-lite"/>
    </source>
</evidence>
<gene>
    <name evidence="2" type="ORF">FRX31_035474</name>
</gene>
<name>A0A7J6UQV8_THATH</name>
<dbReference type="EMBL" id="JABWDY010044733">
    <property type="protein sequence ID" value="KAF5174939.1"/>
    <property type="molecule type" value="Genomic_DNA"/>
</dbReference>
<organism evidence="2 3">
    <name type="scientific">Thalictrum thalictroides</name>
    <name type="common">Rue-anemone</name>
    <name type="synonym">Anemone thalictroides</name>
    <dbReference type="NCBI Taxonomy" id="46969"/>
    <lineage>
        <taxon>Eukaryota</taxon>
        <taxon>Viridiplantae</taxon>
        <taxon>Streptophyta</taxon>
        <taxon>Embryophyta</taxon>
        <taxon>Tracheophyta</taxon>
        <taxon>Spermatophyta</taxon>
        <taxon>Magnoliopsida</taxon>
        <taxon>Ranunculales</taxon>
        <taxon>Ranunculaceae</taxon>
        <taxon>Thalictroideae</taxon>
        <taxon>Thalictrum</taxon>
    </lineage>
</organism>
<proteinExistence type="predicted"/>
<comment type="caution">
    <text evidence="2">The sequence shown here is derived from an EMBL/GenBank/DDBJ whole genome shotgun (WGS) entry which is preliminary data.</text>
</comment>
<evidence type="ECO:0000313" key="3">
    <source>
        <dbReference type="Proteomes" id="UP000554482"/>
    </source>
</evidence>
<feature type="region of interest" description="Disordered" evidence="1">
    <location>
        <begin position="529"/>
        <end position="587"/>
    </location>
</feature>
<dbReference type="OrthoDB" id="2002328at2759"/>
<evidence type="ECO:0008006" key="4">
    <source>
        <dbReference type="Google" id="ProtNLM"/>
    </source>
</evidence>
<reference evidence="2 3" key="1">
    <citation type="submission" date="2020-06" db="EMBL/GenBank/DDBJ databases">
        <title>Transcriptomic and genomic resources for Thalictrum thalictroides and T. hernandezii: Facilitating candidate gene discovery in an emerging model plant lineage.</title>
        <authorList>
            <person name="Arias T."/>
            <person name="Riano-Pachon D.M."/>
            <person name="Di Stilio V.S."/>
        </authorList>
    </citation>
    <scope>NUCLEOTIDE SEQUENCE [LARGE SCALE GENOMIC DNA]</scope>
    <source>
        <strain evidence="3">cv. WT478/WT964</strain>
        <tissue evidence="2">Leaves</tissue>
    </source>
</reference>
<keyword evidence="3" id="KW-1185">Reference proteome</keyword>
<feature type="compositionally biased region" description="Basic residues" evidence="1">
    <location>
        <begin position="536"/>
        <end position="555"/>
    </location>
</feature>
<sequence length="682" mass="75656">MEGLHLPVAPRSKSVIAEEKIFDFMVMAQGFERVLITEKGPKGIFKGSMSIDSGRWLGKLLCQISLGEHEPGLMFRTTETSRSVTGTVRRNYGGLYLQVLIVERGRKRSYNSICFPAGESQKCWSLAGTTLRALVDLKVVTTAQPQRMETQRTQDCWAPNNGFVPGSYAAACVNGTRNPTHRVQVNARGGLVNKSWWITAVICSTDCADPDWGWVEQRVKGVFNSANLQVIEGLGALIFMSSEDETTRILGMPPLTTWNGSFRFDRWKPEAGSIDIAKEAKQVHLKFYGIPFHLRVYRIIEDLAAYCGKVLKIDESLLRPSTKFCAATIVTKDLESIPRKIQLEERGYFFSVWVEVDLRSLAGDRSKREVAQPPSLRVEPEAVCRPTLAADLGQASISGPAFPPGFPSLPIAAQPTMYRVSSPAQQRIQPVSAETQSVEVSRVANTPVGFMNASPDVNSNRFAILNVESGDSLEITGDMYQPEGPISVGSEDPLQPVSQPTFVRIGPQVKHHKKKAPYQPLAHKQLWRTGMLTQRGRSRSRSKSRQRSILQRHHSQNCEPVNLGGSMEVGDTSKSGDDIQSRGVYKQSEETPNLNEIATQLLKCQTPGEISNWIDWLVIPLAKSVGITSHLNHDDQRRFFEELVNSKGPAPIVEIDEESVQNCDVFEGGDTAQRVSELNHVD</sequence>
<evidence type="ECO:0000313" key="2">
    <source>
        <dbReference type="EMBL" id="KAF5174939.1"/>
    </source>
</evidence>